<dbReference type="InterPro" id="IPR007110">
    <property type="entry name" value="Ig-like_dom"/>
</dbReference>
<evidence type="ECO:0000313" key="4">
    <source>
        <dbReference type="Proteomes" id="UP000694403"/>
    </source>
</evidence>
<feature type="region of interest" description="Disordered" evidence="1">
    <location>
        <begin position="1"/>
        <end position="22"/>
    </location>
</feature>
<dbReference type="InterPro" id="IPR036179">
    <property type="entry name" value="Ig-like_dom_sf"/>
</dbReference>
<evidence type="ECO:0000256" key="1">
    <source>
        <dbReference type="SAM" id="MobiDB-lite"/>
    </source>
</evidence>
<proteinExistence type="predicted"/>
<evidence type="ECO:0000259" key="2">
    <source>
        <dbReference type="PROSITE" id="PS50835"/>
    </source>
</evidence>
<dbReference type="AlphaFoldDB" id="A0A8C3SJJ6"/>
<organism evidence="3 4">
    <name type="scientific">Chelydra serpentina</name>
    <name type="common">Snapping turtle</name>
    <name type="synonym">Testudo serpentina</name>
    <dbReference type="NCBI Taxonomy" id="8475"/>
    <lineage>
        <taxon>Eukaryota</taxon>
        <taxon>Metazoa</taxon>
        <taxon>Chordata</taxon>
        <taxon>Craniata</taxon>
        <taxon>Vertebrata</taxon>
        <taxon>Euteleostomi</taxon>
        <taxon>Archelosauria</taxon>
        <taxon>Testudinata</taxon>
        <taxon>Testudines</taxon>
        <taxon>Cryptodira</taxon>
        <taxon>Durocryptodira</taxon>
        <taxon>Americhelydia</taxon>
        <taxon>Chelydroidea</taxon>
        <taxon>Chelydridae</taxon>
        <taxon>Chelydra</taxon>
    </lineage>
</organism>
<accession>A0A8C3SJJ6</accession>
<sequence length="137" mass="13884">MNCTFSRGLSPDKGAVSWSRGGPGGEAAVPLRGRFALANPDTFLRRGEGTLAITNVSLEDAGIYVCRVLLWDAGEARGNGTRLHVYGKGPCLGPPGQAAGSQAGAGALGPHWLSGSHGFCVWVGSSGRPPPAGGAEN</sequence>
<name>A0A8C3SJJ6_CHESE</name>
<evidence type="ECO:0000313" key="3">
    <source>
        <dbReference type="Ensembl" id="ENSCSRP00000014066.1"/>
    </source>
</evidence>
<reference evidence="3" key="2">
    <citation type="submission" date="2025-09" db="UniProtKB">
        <authorList>
            <consortium name="Ensembl"/>
        </authorList>
    </citation>
    <scope>IDENTIFICATION</scope>
</reference>
<dbReference type="Gene3D" id="2.60.40.10">
    <property type="entry name" value="Immunoglobulins"/>
    <property type="match status" value="1"/>
</dbReference>
<dbReference type="Proteomes" id="UP000694403">
    <property type="component" value="Unplaced"/>
</dbReference>
<reference evidence="3" key="1">
    <citation type="submission" date="2025-08" db="UniProtKB">
        <authorList>
            <consortium name="Ensembl"/>
        </authorList>
    </citation>
    <scope>IDENTIFICATION</scope>
</reference>
<dbReference type="PROSITE" id="PS50835">
    <property type="entry name" value="IG_LIKE"/>
    <property type="match status" value="1"/>
</dbReference>
<dbReference type="Pfam" id="PF07686">
    <property type="entry name" value="V-set"/>
    <property type="match status" value="1"/>
</dbReference>
<keyword evidence="4" id="KW-1185">Reference proteome</keyword>
<dbReference type="InterPro" id="IPR013106">
    <property type="entry name" value="Ig_V-set"/>
</dbReference>
<protein>
    <recommendedName>
        <fullName evidence="2">Ig-like domain-containing protein</fullName>
    </recommendedName>
</protein>
<dbReference type="InterPro" id="IPR013783">
    <property type="entry name" value="Ig-like_fold"/>
</dbReference>
<dbReference type="Ensembl" id="ENSCSRT00000014657.1">
    <property type="protein sequence ID" value="ENSCSRP00000014066.1"/>
    <property type="gene ID" value="ENSCSRG00000010765.1"/>
</dbReference>
<feature type="domain" description="Ig-like" evidence="2">
    <location>
        <begin position="1"/>
        <end position="68"/>
    </location>
</feature>
<dbReference type="SUPFAM" id="SSF48726">
    <property type="entry name" value="Immunoglobulin"/>
    <property type="match status" value="1"/>
</dbReference>